<accession>A0A4C1YG57</accession>
<proteinExistence type="predicted"/>
<evidence type="ECO:0000256" key="1">
    <source>
        <dbReference type="SAM" id="MobiDB-lite"/>
    </source>
</evidence>
<name>A0A4C1YG57_EUMVA</name>
<dbReference type="Proteomes" id="UP000299102">
    <property type="component" value="Unassembled WGS sequence"/>
</dbReference>
<dbReference type="AlphaFoldDB" id="A0A4C1YG57"/>
<sequence>MVNQCAPRRSPRHPVSNRRTRARPLLHSVMHRDEDVRLGPVVARTLRILNLCPSTWQASDLLSEAKRLTYSSGWLRALAVERYIGGRATSALAHVRPVNPAGALGPAELRTQSAEVPADDDWDGTAPEHVFASYGSDDASVE</sequence>
<feature type="region of interest" description="Disordered" evidence="1">
    <location>
        <begin position="102"/>
        <end position="142"/>
    </location>
</feature>
<keyword evidence="3" id="KW-1185">Reference proteome</keyword>
<evidence type="ECO:0000313" key="2">
    <source>
        <dbReference type="EMBL" id="GBP73974.1"/>
    </source>
</evidence>
<feature type="compositionally biased region" description="Basic residues" evidence="1">
    <location>
        <begin position="9"/>
        <end position="22"/>
    </location>
</feature>
<gene>
    <name evidence="2" type="ORF">EVAR_87839_1</name>
</gene>
<reference evidence="2 3" key="1">
    <citation type="journal article" date="2019" name="Commun. Biol.">
        <title>The bagworm genome reveals a unique fibroin gene that provides high tensile strength.</title>
        <authorList>
            <person name="Kono N."/>
            <person name="Nakamura H."/>
            <person name="Ohtoshi R."/>
            <person name="Tomita M."/>
            <person name="Numata K."/>
            <person name="Arakawa K."/>
        </authorList>
    </citation>
    <scope>NUCLEOTIDE SEQUENCE [LARGE SCALE GENOMIC DNA]</scope>
</reference>
<comment type="caution">
    <text evidence="2">The sequence shown here is derived from an EMBL/GenBank/DDBJ whole genome shotgun (WGS) entry which is preliminary data.</text>
</comment>
<organism evidence="2 3">
    <name type="scientific">Eumeta variegata</name>
    <name type="common">Bagworm moth</name>
    <name type="synonym">Eumeta japonica</name>
    <dbReference type="NCBI Taxonomy" id="151549"/>
    <lineage>
        <taxon>Eukaryota</taxon>
        <taxon>Metazoa</taxon>
        <taxon>Ecdysozoa</taxon>
        <taxon>Arthropoda</taxon>
        <taxon>Hexapoda</taxon>
        <taxon>Insecta</taxon>
        <taxon>Pterygota</taxon>
        <taxon>Neoptera</taxon>
        <taxon>Endopterygota</taxon>
        <taxon>Lepidoptera</taxon>
        <taxon>Glossata</taxon>
        <taxon>Ditrysia</taxon>
        <taxon>Tineoidea</taxon>
        <taxon>Psychidae</taxon>
        <taxon>Oiketicinae</taxon>
        <taxon>Eumeta</taxon>
    </lineage>
</organism>
<evidence type="ECO:0000313" key="3">
    <source>
        <dbReference type="Proteomes" id="UP000299102"/>
    </source>
</evidence>
<protein>
    <submittedName>
        <fullName evidence="2">Uncharacterized protein</fullName>
    </submittedName>
</protein>
<feature type="region of interest" description="Disordered" evidence="1">
    <location>
        <begin position="1"/>
        <end position="22"/>
    </location>
</feature>
<dbReference type="EMBL" id="BGZK01001194">
    <property type="protein sequence ID" value="GBP73974.1"/>
    <property type="molecule type" value="Genomic_DNA"/>
</dbReference>